<dbReference type="Gene3D" id="3.30.470.20">
    <property type="entry name" value="ATP-grasp fold, B domain"/>
    <property type="match status" value="1"/>
</dbReference>
<evidence type="ECO:0000259" key="6">
    <source>
        <dbReference type="PROSITE" id="PS50975"/>
    </source>
</evidence>
<dbReference type="GO" id="GO:0004775">
    <property type="term" value="F:succinate-CoA ligase (ADP-forming) activity"/>
    <property type="evidence" value="ECO:0007669"/>
    <property type="project" value="TreeGrafter"/>
</dbReference>
<dbReference type="PROSITE" id="PS01217">
    <property type="entry name" value="SUCCINYL_COA_LIG_3"/>
    <property type="match status" value="1"/>
</dbReference>
<evidence type="ECO:0000256" key="2">
    <source>
        <dbReference type="ARBA" id="ARBA00022723"/>
    </source>
</evidence>
<evidence type="ECO:0000256" key="5">
    <source>
        <dbReference type="PROSITE-ProRule" id="PRU00409"/>
    </source>
</evidence>
<dbReference type="Gene3D" id="3.40.50.261">
    <property type="entry name" value="Succinyl-CoA synthetase domains"/>
    <property type="match status" value="1"/>
</dbReference>
<dbReference type="InterPro" id="IPR017866">
    <property type="entry name" value="Succ-CoA_synthase_bsu_CS"/>
</dbReference>
<evidence type="ECO:0000256" key="3">
    <source>
        <dbReference type="ARBA" id="ARBA00022741"/>
    </source>
</evidence>
<dbReference type="GO" id="GO:0006099">
    <property type="term" value="P:tricarboxylic acid cycle"/>
    <property type="evidence" value="ECO:0007669"/>
    <property type="project" value="InterPro"/>
</dbReference>
<dbReference type="Pfam" id="PF08442">
    <property type="entry name" value="ATP-grasp_2"/>
    <property type="match status" value="1"/>
</dbReference>
<dbReference type="NCBIfam" id="TIGR01016">
    <property type="entry name" value="sucCoAbeta"/>
    <property type="match status" value="1"/>
</dbReference>
<dbReference type="PANTHER" id="PTHR11815">
    <property type="entry name" value="SUCCINYL-COA SYNTHETASE BETA CHAIN"/>
    <property type="match status" value="1"/>
</dbReference>
<keyword evidence="2" id="KW-0479">Metal-binding</keyword>
<keyword evidence="5" id="KW-0067">ATP-binding</keyword>
<dbReference type="GO" id="GO:0005524">
    <property type="term" value="F:ATP binding"/>
    <property type="evidence" value="ECO:0007669"/>
    <property type="project" value="UniProtKB-UniRule"/>
</dbReference>
<sequence length="386" mass="42950">MNIHEYQAKELLVRYGVNIPKGFVVTNTKQIDSIPFETGKTYIAKVQIHAGARNKAGGIQKIYNKQEAISFCKKFLGKRIITPQTPKEGKIVSAVYIEEALLGNQELYVSIFADRNNQCNTILVSKEGGVDIQETFKVNKSNTVCIDPLLGFSKFYAKKAACAFNFEKDKANNFVILISKLFMLYKDIDAELLEINPLLDTGSDFFALDAKIVIDDNALFRQEKILSYTDILQQEPLEFQASQNNLNYVRLDGNIAMVVNGAGLAMACLDTIEDFGGKCANFLDIKGSATKESIFKALEIIYQDTRVKVIFVNIIGGIVRCDIVAQALVDFCDAYSFNLPIVARLEGANKKEAIDILNAYKKSNISMAKNLREGIEKTILLAGEKN</sequence>
<keyword evidence="1" id="KW-0436">Ligase</keyword>
<dbReference type="PANTHER" id="PTHR11815:SF10">
    <property type="entry name" value="SUCCINATE--COA LIGASE [GDP-FORMING] SUBUNIT BETA, MITOCHONDRIAL"/>
    <property type="match status" value="1"/>
</dbReference>
<evidence type="ECO:0000313" key="7">
    <source>
        <dbReference type="EMBL" id="SDC52809.1"/>
    </source>
</evidence>
<dbReference type="GO" id="GO:0046872">
    <property type="term" value="F:metal ion binding"/>
    <property type="evidence" value="ECO:0007669"/>
    <property type="project" value="UniProtKB-KW"/>
</dbReference>
<dbReference type="Pfam" id="PF00549">
    <property type="entry name" value="Ligase_CoA"/>
    <property type="match status" value="1"/>
</dbReference>
<proteinExistence type="predicted"/>
<dbReference type="PROSITE" id="PS50975">
    <property type="entry name" value="ATP_GRASP"/>
    <property type="match status" value="1"/>
</dbReference>
<dbReference type="FunFam" id="3.40.50.261:FF:000001">
    <property type="entry name" value="Succinate--CoA ligase [ADP-forming] subunit beta"/>
    <property type="match status" value="1"/>
</dbReference>
<dbReference type="Gene3D" id="3.30.1490.20">
    <property type="entry name" value="ATP-grasp fold, A domain"/>
    <property type="match status" value="1"/>
</dbReference>
<dbReference type="OrthoDB" id="9802602at2"/>
<name>A0A1G6MBD1_9BACT</name>
<organism evidence="7 8">
    <name type="scientific">Desulfurella multipotens</name>
    <dbReference type="NCBI Taxonomy" id="79269"/>
    <lineage>
        <taxon>Bacteria</taxon>
        <taxon>Pseudomonadati</taxon>
        <taxon>Campylobacterota</taxon>
        <taxon>Desulfurellia</taxon>
        <taxon>Desulfurellales</taxon>
        <taxon>Desulfurellaceae</taxon>
        <taxon>Desulfurella</taxon>
    </lineage>
</organism>
<dbReference type="RefSeq" id="WP_092128544.1">
    <property type="nucleotide sequence ID" value="NZ_FMYU01000006.1"/>
</dbReference>
<gene>
    <name evidence="7" type="ORF">SAMN05660835_00948</name>
</gene>
<dbReference type="InterPro" id="IPR005811">
    <property type="entry name" value="SUCC_ACL_C"/>
</dbReference>
<dbReference type="NCBIfam" id="NF001913">
    <property type="entry name" value="PRK00696.1"/>
    <property type="match status" value="1"/>
</dbReference>
<evidence type="ECO:0000256" key="1">
    <source>
        <dbReference type="ARBA" id="ARBA00022598"/>
    </source>
</evidence>
<dbReference type="InterPro" id="IPR011761">
    <property type="entry name" value="ATP-grasp"/>
</dbReference>
<accession>A0A1G6MBD1</accession>
<keyword evidence="8" id="KW-1185">Reference proteome</keyword>
<dbReference type="GO" id="GO:0006104">
    <property type="term" value="P:succinyl-CoA metabolic process"/>
    <property type="evidence" value="ECO:0007669"/>
    <property type="project" value="TreeGrafter"/>
</dbReference>
<dbReference type="SUPFAM" id="SSF52210">
    <property type="entry name" value="Succinyl-CoA synthetase domains"/>
    <property type="match status" value="1"/>
</dbReference>
<dbReference type="GO" id="GO:0005829">
    <property type="term" value="C:cytosol"/>
    <property type="evidence" value="ECO:0007669"/>
    <property type="project" value="TreeGrafter"/>
</dbReference>
<keyword evidence="3 5" id="KW-0547">Nucleotide-binding</keyword>
<dbReference type="InterPro" id="IPR005809">
    <property type="entry name" value="Succ_CoA_ligase-like_bsu"/>
</dbReference>
<evidence type="ECO:0000256" key="4">
    <source>
        <dbReference type="ARBA" id="ARBA00022842"/>
    </source>
</evidence>
<feature type="domain" description="ATP-grasp" evidence="6">
    <location>
        <begin position="9"/>
        <end position="227"/>
    </location>
</feature>
<dbReference type="AlphaFoldDB" id="A0A1G6MBD1"/>
<dbReference type="InterPro" id="IPR013650">
    <property type="entry name" value="ATP-grasp_succ-CoA_synth-type"/>
</dbReference>
<evidence type="ECO:0000313" key="8">
    <source>
        <dbReference type="Proteomes" id="UP000199411"/>
    </source>
</evidence>
<dbReference type="EMBL" id="FMYU01000006">
    <property type="protein sequence ID" value="SDC52809.1"/>
    <property type="molecule type" value="Genomic_DNA"/>
</dbReference>
<keyword evidence="4" id="KW-0460">Magnesium</keyword>
<dbReference type="InterPro" id="IPR013815">
    <property type="entry name" value="ATP_grasp_subdomain_1"/>
</dbReference>
<dbReference type="PIRSF" id="PIRSF001554">
    <property type="entry name" value="SucCS_beta"/>
    <property type="match status" value="1"/>
</dbReference>
<protein>
    <submittedName>
        <fullName evidence="7">Succinyl-CoA synthetase beta subunit</fullName>
    </submittedName>
</protein>
<dbReference type="GO" id="GO:0042709">
    <property type="term" value="C:succinate-CoA ligase complex"/>
    <property type="evidence" value="ECO:0007669"/>
    <property type="project" value="TreeGrafter"/>
</dbReference>
<reference evidence="8" key="1">
    <citation type="submission" date="2016-10" db="EMBL/GenBank/DDBJ databases">
        <authorList>
            <person name="Varghese N."/>
            <person name="Submissions S."/>
        </authorList>
    </citation>
    <scope>NUCLEOTIDE SEQUENCE [LARGE SCALE GENOMIC DNA]</scope>
    <source>
        <strain evidence="8">DSM 8415</strain>
    </source>
</reference>
<dbReference type="SUPFAM" id="SSF56059">
    <property type="entry name" value="Glutathione synthetase ATP-binding domain-like"/>
    <property type="match status" value="1"/>
</dbReference>
<dbReference type="Proteomes" id="UP000199411">
    <property type="component" value="Unassembled WGS sequence"/>
</dbReference>
<dbReference type="InterPro" id="IPR016102">
    <property type="entry name" value="Succinyl-CoA_synth-like"/>
</dbReference>